<reference evidence="1" key="1">
    <citation type="submission" date="2020-01" db="EMBL/GenBank/DDBJ databases">
        <authorList>
            <consortium name="DOE Joint Genome Institute"/>
            <person name="Haridas S."/>
            <person name="Albert R."/>
            <person name="Binder M."/>
            <person name="Bloem J."/>
            <person name="Labutti K."/>
            <person name="Salamov A."/>
            <person name="Andreopoulos B."/>
            <person name="Baker S.E."/>
            <person name="Barry K."/>
            <person name="Bills G."/>
            <person name="Bluhm B.H."/>
            <person name="Cannon C."/>
            <person name="Castanera R."/>
            <person name="Culley D.E."/>
            <person name="Daum C."/>
            <person name="Ezra D."/>
            <person name="Gonzalez J.B."/>
            <person name="Henrissat B."/>
            <person name="Kuo A."/>
            <person name="Liang C."/>
            <person name="Lipzen A."/>
            <person name="Lutzoni F."/>
            <person name="Magnuson J."/>
            <person name="Mondo S."/>
            <person name="Nolan M."/>
            <person name="Ohm R."/>
            <person name="Pangilinan J."/>
            <person name="Park H.-J."/>
            <person name="Ramirez L."/>
            <person name="Alfaro M."/>
            <person name="Sun H."/>
            <person name="Tritt A."/>
            <person name="Yoshinaga Y."/>
            <person name="Zwiers L.-H."/>
            <person name="Turgeon B.G."/>
            <person name="Goodwin S.B."/>
            <person name="Spatafora J.W."/>
            <person name="Crous P.W."/>
            <person name="Grigoriev I.V."/>
        </authorList>
    </citation>
    <scope>NUCLEOTIDE SEQUENCE</scope>
    <source>
        <strain evidence="1">IPT5</strain>
    </source>
</reference>
<gene>
    <name evidence="1" type="ORF">T440DRAFT_215778</name>
</gene>
<accession>A0A6A7AUT0</accession>
<evidence type="ECO:0000313" key="2">
    <source>
        <dbReference type="Proteomes" id="UP000799423"/>
    </source>
</evidence>
<organism evidence="1 2">
    <name type="scientific">Plenodomus tracheiphilus IPT5</name>
    <dbReference type="NCBI Taxonomy" id="1408161"/>
    <lineage>
        <taxon>Eukaryota</taxon>
        <taxon>Fungi</taxon>
        <taxon>Dikarya</taxon>
        <taxon>Ascomycota</taxon>
        <taxon>Pezizomycotina</taxon>
        <taxon>Dothideomycetes</taxon>
        <taxon>Pleosporomycetidae</taxon>
        <taxon>Pleosporales</taxon>
        <taxon>Pleosporineae</taxon>
        <taxon>Leptosphaeriaceae</taxon>
        <taxon>Plenodomus</taxon>
    </lineage>
</organism>
<proteinExistence type="predicted"/>
<name>A0A6A7AUT0_9PLEO</name>
<keyword evidence="2" id="KW-1185">Reference proteome</keyword>
<dbReference type="AlphaFoldDB" id="A0A6A7AUT0"/>
<dbReference type="EMBL" id="MU006329">
    <property type="protein sequence ID" value="KAF2847026.1"/>
    <property type="molecule type" value="Genomic_DNA"/>
</dbReference>
<evidence type="ECO:0000313" key="1">
    <source>
        <dbReference type="EMBL" id="KAF2847026.1"/>
    </source>
</evidence>
<protein>
    <submittedName>
        <fullName evidence="1">Uncharacterized protein</fullName>
    </submittedName>
</protein>
<dbReference type="Proteomes" id="UP000799423">
    <property type="component" value="Unassembled WGS sequence"/>
</dbReference>
<sequence length="66" mass="6932">MPSAVCLPQILPSMIRPSTVASTSLGATDDGCNRPTSHAAAFWALSANGQQRSGLLPQSRQRVPAR</sequence>